<keyword evidence="3" id="KW-0833">Ubl conjugation pathway</keyword>
<dbReference type="AlphaFoldDB" id="A0A915IE61"/>
<evidence type="ECO:0000313" key="6">
    <source>
        <dbReference type="Proteomes" id="UP000887565"/>
    </source>
</evidence>
<comment type="subcellular location">
    <subcellularLocation>
        <location evidence="1">Nucleus</location>
    </subcellularLocation>
</comment>
<keyword evidence="6" id="KW-1185">Reference proteome</keyword>
<accession>A0A915IE61</accession>
<evidence type="ECO:0000256" key="4">
    <source>
        <dbReference type="ARBA" id="ARBA00023242"/>
    </source>
</evidence>
<name>A0A915IE61_ROMCU</name>
<protein>
    <recommendedName>
        <fullName evidence="5">BPM/SPOP BACK domain-containing protein</fullName>
    </recommendedName>
</protein>
<evidence type="ECO:0000259" key="5">
    <source>
        <dbReference type="Pfam" id="PF24570"/>
    </source>
</evidence>
<dbReference type="Gene3D" id="6.10.250.3030">
    <property type="match status" value="1"/>
</dbReference>
<evidence type="ECO:0000313" key="7">
    <source>
        <dbReference type="WBParaSite" id="nRc.2.0.1.t12474-RA"/>
    </source>
</evidence>
<reference evidence="7" key="1">
    <citation type="submission" date="2022-11" db="UniProtKB">
        <authorList>
            <consortium name="WormBaseParasite"/>
        </authorList>
    </citation>
    <scope>IDENTIFICATION</scope>
</reference>
<dbReference type="PANTHER" id="PTHR24413">
    <property type="entry name" value="SPECKLE-TYPE POZ PROTEIN"/>
    <property type="match status" value="1"/>
</dbReference>
<keyword evidence="4" id="KW-0539">Nucleus</keyword>
<proteinExistence type="inferred from homology"/>
<evidence type="ECO:0000256" key="1">
    <source>
        <dbReference type="ARBA" id="ARBA00004123"/>
    </source>
</evidence>
<dbReference type="WBParaSite" id="nRc.2.0.1.t12474-RA">
    <property type="protein sequence ID" value="nRc.2.0.1.t12474-RA"/>
    <property type="gene ID" value="nRc.2.0.1.g12474"/>
</dbReference>
<evidence type="ECO:0000256" key="3">
    <source>
        <dbReference type="ARBA" id="ARBA00022786"/>
    </source>
</evidence>
<comment type="similarity">
    <text evidence="2">Belongs to the Tdpoz family.</text>
</comment>
<feature type="domain" description="BPM/SPOP BACK" evidence="5">
    <location>
        <begin position="14"/>
        <end position="63"/>
    </location>
</feature>
<dbReference type="Proteomes" id="UP000887565">
    <property type="component" value="Unplaced"/>
</dbReference>
<evidence type="ECO:0000256" key="2">
    <source>
        <dbReference type="ARBA" id="ARBA00010846"/>
    </source>
</evidence>
<dbReference type="GO" id="GO:0005634">
    <property type="term" value="C:nucleus"/>
    <property type="evidence" value="ECO:0007669"/>
    <property type="project" value="UniProtKB-SubCell"/>
</dbReference>
<sequence>MCERSLCANLSIDNVCETLILADLHSAEQLRRYSTEFLNSHAQEIVDTTSFKTMTSTHPHLLAGAFKALASQQNAPSPFHFANAASITPPKKRFKPGA</sequence>
<dbReference type="InterPro" id="IPR056423">
    <property type="entry name" value="BACK_BPM_SPOP"/>
</dbReference>
<dbReference type="Pfam" id="PF24570">
    <property type="entry name" value="BACK_BPM_SPOP"/>
    <property type="match status" value="1"/>
</dbReference>
<organism evidence="6 7">
    <name type="scientific">Romanomermis culicivorax</name>
    <name type="common">Nematode worm</name>
    <dbReference type="NCBI Taxonomy" id="13658"/>
    <lineage>
        <taxon>Eukaryota</taxon>
        <taxon>Metazoa</taxon>
        <taxon>Ecdysozoa</taxon>
        <taxon>Nematoda</taxon>
        <taxon>Enoplea</taxon>
        <taxon>Dorylaimia</taxon>
        <taxon>Mermithida</taxon>
        <taxon>Mermithoidea</taxon>
        <taxon>Mermithidae</taxon>
        <taxon>Romanomermis</taxon>
    </lineage>
</organism>
<dbReference type="Gene3D" id="6.20.250.50">
    <property type="match status" value="1"/>
</dbReference>
<dbReference type="OMA" id="CERSLCA"/>